<evidence type="ECO:0000313" key="3">
    <source>
        <dbReference type="Proteomes" id="UP000325684"/>
    </source>
</evidence>
<organism evidence="2 3">
    <name type="scientific">Microvirga brassicacearum</name>
    <dbReference type="NCBI Taxonomy" id="2580413"/>
    <lineage>
        <taxon>Bacteria</taxon>
        <taxon>Pseudomonadati</taxon>
        <taxon>Pseudomonadota</taxon>
        <taxon>Alphaproteobacteria</taxon>
        <taxon>Hyphomicrobiales</taxon>
        <taxon>Methylobacteriaceae</taxon>
        <taxon>Microvirga</taxon>
    </lineage>
</organism>
<dbReference type="OrthoDB" id="5297432at2"/>
<dbReference type="EMBL" id="VCMV01000029">
    <property type="protein sequence ID" value="KAB0265692.1"/>
    <property type="molecule type" value="Genomic_DNA"/>
</dbReference>
<protein>
    <submittedName>
        <fullName evidence="2">Uncharacterized protein</fullName>
    </submittedName>
</protein>
<name>A0A5N3P7J6_9HYPH</name>
<sequence length="122" mass="13689">MPRLRKKADNIAIAAIVYNLEQLTVGAEVEEIRNVAAALAGAWGSLPVTRRSWQQRCRIYLAHLGDHGAALDQELRAAGLQESHPFRWHSSRGTSSQARAPFSTRSKKREHPISMAISMRRF</sequence>
<dbReference type="AlphaFoldDB" id="A0A5N3P7J6"/>
<reference evidence="2 3" key="1">
    <citation type="journal article" date="2019" name="Microorganisms">
        <title>Genome Insights into the Novel Species Microvirga brassicacearum, a Rapeseed Endophyte with Biotechnological Potential.</title>
        <authorList>
            <person name="Jimenez-Gomez A."/>
            <person name="Saati-Santamaria Z."/>
            <person name="Igual J.M."/>
            <person name="Rivas R."/>
            <person name="Mateos P.F."/>
            <person name="Garcia-Fraile P."/>
        </authorList>
    </citation>
    <scope>NUCLEOTIDE SEQUENCE [LARGE SCALE GENOMIC DNA]</scope>
    <source>
        <strain evidence="2 3">CDVBN77</strain>
    </source>
</reference>
<evidence type="ECO:0000256" key="1">
    <source>
        <dbReference type="SAM" id="MobiDB-lite"/>
    </source>
</evidence>
<keyword evidence="3" id="KW-1185">Reference proteome</keyword>
<gene>
    <name evidence="2" type="ORF">FEZ63_16875</name>
</gene>
<dbReference type="Proteomes" id="UP000325684">
    <property type="component" value="Unassembled WGS sequence"/>
</dbReference>
<accession>A0A5N3P7J6</accession>
<comment type="caution">
    <text evidence="2">The sequence shown here is derived from an EMBL/GenBank/DDBJ whole genome shotgun (WGS) entry which is preliminary data.</text>
</comment>
<feature type="region of interest" description="Disordered" evidence="1">
    <location>
        <begin position="86"/>
        <end position="110"/>
    </location>
</feature>
<dbReference type="RefSeq" id="WP_150946608.1">
    <property type="nucleotide sequence ID" value="NZ_VCMV01000029.1"/>
</dbReference>
<evidence type="ECO:0000313" key="2">
    <source>
        <dbReference type="EMBL" id="KAB0265692.1"/>
    </source>
</evidence>
<proteinExistence type="predicted"/>